<dbReference type="AlphaFoldDB" id="A0A1G2R312"/>
<evidence type="ECO:0000313" key="3">
    <source>
        <dbReference type="Proteomes" id="UP000176901"/>
    </source>
</evidence>
<proteinExistence type="predicted"/>
<dbReference type="STRING" id="1802451.A3C82_02085"/>
<dbReference type="Proteomes" id="UP000176901">
    <property type="component" value="Unassembled WGS sequence"/>
</dbReference>
<organism evidence="2 3">
    <name type="scientific">Candidatus Wildermuthbacteria bacterium RIFCSPHIGHO2_02_FULL_47_12</name>
    <dbReference type="NCBI Taxonomy" id="1802451"/>
    <lineage>
        <taxon>Bacteria</taxon>
        <taxon>Candidatus Wildermuthiibacteriota</taxon>
    </lineage>
</organism>
<evidence type="ECO:0000256" key="1">
    <source>
        <dbReference type="SAM" id="Phobius"/>
    </source>
</evidence>
<evidence type="ECO:0000313" key="2">
    <source>
        <dbReference type="EMBL" id="OHA66642.1"/>
    </source>
</evidence>
<keyword evidence="1" id="KW-0472">Membrane</keyword>
<comment type="caution">
    <text evidence="2">The sequence shown here is derived from an EMBL/GenBank/DDBJ whole genome shotgun (WGS) entry which is preliminary data.</text>
</comment>
<keyword evidence="1" id="KW-0812">Transmembrane</keyword>
<dbReference type="EMBL" id="MHTW01000028">
    <property type="protein sequence ID" value="OHA66642.1"/>
    <property type="molecule type" value="Genomic_DNA"/>
</dbReference>
<keyword evidence="1" id="KW-1133">Transmembrane helix</keyword>
<feature type="transmembrane region" description="Helical" evidence="1">
    <location>
        <begin position="12"/>
        <end position="29"/>
    </location>
</feature>
<protein>
    <submittedName>
        <fullName evidence="2">Uncharacterized protein</fullName>
    </submittedName>
</protein>
<gene>
    <name evidence="2" type="ORF">A3C82_02085</name>
</gene>
<accession>A0A1G2R312</accession>
<name>A0A1G2R312_9BACT</name>
<reference evidence="2 3" key="1">
    <citation type="journal article" date="2016" name="Nat. Commun.">
        <title>Thousands of microbial genomes shed light on interconnected biogeochemical processes in an aquifer system.</title>
        <authorList>
            <person name="Anantharaman K."/>
            <person name="Brown C.T."/>
            <person name="Hug L.A."/>
            <person name="Sharon I."/>
            <person name="Castelle C.J."/>
            <person name="Probst A.J."/>
            <person name="Thomas B.C."/>
            <person name="Singh A."/>
            <person name="Wilkins M.J."/>
            <person name="Karaoz U."/>
            <person name="Brodie E.L."/>
            <person name="Williams K.H."/>
            <person name="Hubbard S.S."/>
            <person name="Banfield J.F."/>
        </authorList>
    </citation>
    <scope>NUCLEOTIDE SEQUENCE [LARGE SCALE GENOMIC DNA]</scope>
</reference>
<sequence>MRIATMKQAIPLSYIVAAPVLIAGAWLWATGALELDTKKGEAGNTAAIAGETQDLENQVLPPEGIVLPIRWGSLGMQMMETGVVDEAKLNALYQDRGGLPEDMQKLLYSSDNQEVRMTYENSGVLLNLLWGFGLGNKNSILETGPMMDPRFNGAGNFASTGGWTLATGGAMDHYSKYAFIALTPEQQALVERVSKNIYRPCCGNSTYFPDCNHGMAMLGLLELMAANGVREDEMYRVALQVNSYWFPDTYLTIATYFAKQGVSWDAVSPKEALGNQYSSGSGYQRVRALVEPVKQQGGGSCGL</sequence>